<keyword evidence="2" id="KW-1185">Reference proteome</keyword>
<evidence type="ECO:0000313" key="2">
    <source>
        <dbReference type="Proteomes" id="UP000010469"/>
    </source>
</evidence>
<dbReference type="HOGENOM" id="CLU_174522_0_0_2"/>
<evidence type="ECO:0008006" key="3">
    <source>
        <dbReference type="Google" id="ProtNLM"/>
    </source>
</evidence>
<accession>L0AAI7</accession>
<name>L0AAI7_CALLD</name>
<dbReference type="InterPro" id="IPR007355">
    <property type="entry name" value="DUF424"/>
</dbReference>
<dbReference type="AlphaFoldDB" id="L0AAI7"/>
<dbReference type="Gene3D" id="3.30.1860.10">
    <property type="entry name" value="uncharacterized conserved protein from methanopyrus kandleri domain like"/>
    <property type="match status" value="1"/>
</dbReference>
<protein>
    <recommendedName>
        <fullName evidence="3">DUF424 domain-containing protein</fullName>
    </recommendedName>
</protein>
<dbReference type="Pfam" id="PF04242">
    <property type="entry name" value="DUF424"/>
    <property type="match status" value="1"/>
</dbReference>
<dbReference type="GeneID" id="14211590"/>
<dbReference type="EMBL" id="CP003378">
    <property type="protein sequence ID" value="AFZ70107.1"/>
    <property type="molecule type" value="Genomic_DNA"/>
</dbReference>
<reference evidence="2" key="1">
    <citation type="submission" date="2012-03" db="EMBL/GenBank/DDBJ databases">
        <title>Complete genome of Caldisphaera lagunensis DSM 15908.</title>
        <authorList>
            <person name="Lucas S."/>
            <person name="Copeland A."/>
            <person name="Lapidus A."/>
            <person name="Glavina del Rio T."/>
            <person name="Dalin E."/>
            <person name="Tice H."/>
            <person name="Bruce D."/>
            <person name="Goodwin L."/>
            <person name="Pitluck S."/>
            <person name="Peters L."/>
            <person name="Mikhailova N."/>
            <person name="Teshima H."/>
            <person name="Kyrpides N."/>
            <person name="Mavromatis K."/>
            <person name="Ivanova N."/>
            <person name="Brettin T."/>
            <person name="Detter J.C."/>
            <person name="Han C."/>
            <person name="Larimer F."/>
            <person name="Land M."/>
            <person name="Hauser L."/>
            <person name="Markowitz V."/>
            <person name="Cheng J.-F."/>
            <person name="Hugenholtz P."/>
            <person name="Woyke T."/>
            <person name="Wu D."/>
            <person name="Spring S."/>
            <person name="Schroeder M."/>
            <person name="Brambilla E."/>
            <person name="Klenk H.-P."/>
            <person name="Eisen J.A."/>
        </authorList>
    </citation>
    <scope>NUCLEOTIDE SEQUENCE [LARGE SCALE GENOMIC DNA]</scope>
    <source>
        <strain evidence="2">DSM 15908 / JCM 11604 / IC-154</strain>
    </source>
</reference>
<dbReference type="KEGG" id="clg:Calag_0330"/>
<sequence length="102" mass="11489">MSYYINIINLETGEIMISMADKEIIGKKFEQRDGIVIDVDQNFYGSKLVDDEEALIYLKSADILILTGSKIVDMAIKEGIVNPDSVLEINGVKHVQVYKFAF</sequence>
<dbReference type="eggNOG" id="arCOG04051">
    <property type="taxonomic scope" value="Archaea"/>
</dbReference>
<dbReference type="InParanoid" id="L0AAI7"/>
<dbReference type="STRING" id="1056495.Calag_0330"/>
<dbReference type="Proteomes" id="UP000010469">
    <property type="component" value="Chromosome"/>
</dbReference>
<gene>
    <name evidence="1" type="ordered locus">Calag_0330</name>
</gene>
<dbReference type="RefSeq" id="WP_015232005.1">
    <property type="nucleotide sequence ID" value="NC_019791.1"/>
</dbReference>
<evidence type="ECO:0000313" key="1">
    <source>
        <dbReference type="EMBL" id="AFZ70107.1"/>
    </source>
</evidence>
<dbReference type="OrthoDB" id="18015at2157"/>
<organism evidence="1 2">
    <name type="scientific">Caldisphaera lagunensis (strain DSM 15908 / JCM 11604 / ANMR 0165 / IC-154)</name>
    <dbReference type="NCBI Taxonomy" id="1056495"/>
    <lineage>
        <taxon>Archaea</taxon>
        <taxon>Thermoproteota</taxon>
        <taxon>Thermoprotei</taxon>
        <taxon>Acidilobales</taxon>
        <taxon>Caldisphaeraceae</taxon>
        <taxon>Caldisphaera</taxon>
    </lineage>
</organism>
<proteinExistence type="predicted"/>